<dbReference type="EMBL" id="JADCNM010000012">
    <property type="protein sequence ID" value="KAG0460073.1"/>
    <property type="molecule type" value="Genomic_DNA"/>
</dbReference>
<proteinExistence type="predicted"/>
<evidence type="ECO:0000313" key="1">
    <source>
        <dbReference type="EMBL" id="KAG0460073.1"/>
    </source>
</evidence>
<protein>
    <submittedName>
        <fullName evidence="1">Uncharacterized protein</fullName>
    </submittedName>
</protein>
<dbReference type="Proteomes" id="UP000639772">
    <property type="component" value="Chromosome 12"/>
</dbReference>
<reference evidence="1 2" key="1">
    <citation type="journal article" date="2020" name="Nat. Food">
        <title>A phased Vanilla planifolia genome enables genetic improvement of flavour and production.</title>
        <authorList>
            <person name="Hasing T."/>
            <person name="Tang H."/>
            <person name="Brym M."/>
            <person name="Khazi F."/>
            <person name="Huang T."/>
            <person name="Chambers A.H."/>
        </authorList>
    </citation>
    <scope>NUCLEOTIDE SEQUENCE [LARGE SCALE GENOMIC DNA]</scope>
    <source>
        <tissue evidence="1">Leaf</tissue>
    </source>
</reference>
<dbReference type="AlphaFoldDB" id="A0A835UG48"/>
<sequence length="76" mass="8776">MWPRLLWVGMKEGFTSHPPTNTLTTQIVMPEMSYIQRRSVEHQHGCLKEENVNIAQSSAGDAMEWRPTAVHENLRD</sequence>
<gene>
    <name evidence="1" type="ORF">HPP92_023201</name>
</gene>
<accession>A0A835UG48</accession>
<comment type="caution">
    <text evidence="1">The sequence shown here is derived from an EMBL/GenBank/DDBJ whole genome shotgun (WGS) entry which is preliminary data.</text>
</comment>
<name>A0A835UG48_VANPL</name>
<organism evidence="1 2">
    <name type="scientific">Vanilla planifolia</name>
    <name type="common">Vanilla</name>
    <dbReference type="NCBI Taxonomy" id="51239"/>
    <lineage>
        <taxon>Eukaryota</taxon>
        <taxon>Viridiplantae</taxon>
        <taxon>Streptophyta</taxon>
        <taxon>Embryophyta</taxon>
        <taxon>Tracheophyta</taxon>
        <taxon>Spermatophyta</taxon>
        <taxon>Magnoliopsida</taxon>
        <taxon>Liliopsida</taxon>
        <taxon>Asparagales</taxon>
        <taxon>Orchidaceae</taxon>
        <taxon>Vanilloideae</taxon>
        <taxon>Vanilleae</taxon>
        <taxon>Vanilla</taxon>
    </lineage>
</organism>
<evidence type="ECO:0000313" key="2">
    <source>
        <dbReference type="Proteomes" id="UP000639772"/>
    </source>
</evidence>